<dbReference type="KEGG" id="pbas:SMSP2_01002"/>
<dbReference type="STRING" id="1851148.SMSP2_01002"/>
<dbReference type="OrthoDB" id="276021at2"/>
<sequence length="336" mass="37838">MRKADKLKRSIIFIAAGLILAVLAGCSEPYSTPNKVMGLNFEMNKPLKYRFVSSRNVDLTLSDQKQKDTKEMTEQLEMVISYTPIEEDIYGDITVKAVCESSKVTKGSFSGSRQPGKDITESLAGREWTFKVNSLGQIRNFKGLNKLVEELGAATITKQATRNVKDPDMIWDFVNTQWFIWDPIAGQADAGKDITPGATWKSTQIIPFAKLVPAERRIHYTYAQADEEADNIKISGVIEKLPVKFDDNKQPMPEVTTLPKPYKVPHQMRGMFGFLTNYRVDSLQGSLEAVYDAQSAVLRSCRQEYDMKMTASFMLPLGDSVPKLDVKQIIKMELIE</sequence>
<evidence type="ECO:0000313" key="2">
    <source>
        <dbReference type="Proteomes" id="UP000188181"/>
    </source>
</evidence>
<organism evidence="1 2">
    <name type="scientific">Limihaloglobus sulfuriphilus</name>
    <dbReference type="NCBI Taxonomy" id="1851148"/>
    <lineage>
        <taxon>Bacteria</taxon>
        <taxon>Pseudomonadati</taxon>
        <taxon>Planctomycetota</taxon>
        <taxon>Phycisphaerae</taxon>
        <taxon>Sedimentisphaerales</taxon>
        <taxon>Sedimentisphaeraceae</taxon>
        <taxon>Limihaloglobus</taxon>
    </lineage>
</organism>
<name>A0A1Q2MEB5_9BACT</name>
<keyword evidence="2" id="KW-1185">Reference proteome</keyword>
<dbReference type="EMBL" id="CP019646">
    <property type="protein sequence ID" value="AQQ70647.1"/>
    <property type="molecule type" value="Genomic_DNA"/>
</dbReference>
<dbReference type="PROSITE" id="PS51257">
    <property type="entry name" value="PROKAR_LIPOPROTEIN"/>
    <property type="match status" value="1"/>
</dbReference>
<dbReference type="AlphaFoldDB" id="A0A1Q2MEB5"/>
<reference evidence="2" key="1">
    <citation type="submission" date="2017-02" db="EMBL/GenBank/DDBJ databases">
        <title>Comparative genomics and description of representatives of a novel lineage of planctomycetes thriving in anoxic sediments.</title>
        <authorList>
            <person name="Spring S."/>
            <person name="Bunk B."/>
            <person name="Sproer C."/>
        </authorList>
    </citation>
    <scope>NUCLEOTIDE SEQUENCE [LARGE SCALE GENOMIC DNA]</scope>
    <source>
        <strain evidence="2">SM-Chi-D1</strain>
    </source>
</reference>
<proteinExistence type="predicted"/>
<protein>
    <submittedName>
        <fullName evidence="1">Uncharacterized protein</fullName>
    </submittedName>
</protein>
<dbReference type="Proteomes" id="UP000188181">
    <property type="component" value="Chromosome"/>
</dbReference>
<dbReference type="RefSeq" id="WP_146682895.1">
    <property type="nucleotide sequence ID" value="NZ_CP019646.1"/>
</dbReference>
<accession>A0A1Q2MEB5</accession>
<evidence type="ECO:0000313" key="1">
    <source>
        <dbReference type="EMBL" id="AQQ70647.1"/>
    </source>
</evidence>
<gene>
    <name evidence="1" type="ORF">SMSP2_01002</name>
</gene>